<gene>
    <name evidence="4" type="primary">Necator_chrII.g5758</name>
    <name evidence="4" type="ORF">RB195_017965</name>
</gene>
<evidence type="ECO:0000259" key="2">
    <source>
        <dbReference type="Pfam" id="PF14745"/>
    </source>
</evidence>
<dbReference type="PANTHER" id="PTHR31409:SF0">
    <property type="entry name" value="WASH COMPLEX SUBUNIT 4"/>
    <property type="match status" value="1"/>
</dbReference>
<evidence type="ECO:0008006" key="6">
    <source>
        <dbReference type="Google" id="ProtNLM"/>
    </source>
</evidence>
<proteinExistence type="predicted"/>
<dbReference type="Proteomes" id="UP001303046">
    <property type="component" value="Unassembled WGS sequence"/>
</dbReference>
<evidence type="ECO:0000259" key="3">
    <source>
        <dbReference type="Pfam" id="PF14746"/>
    </source>
</evidence>
<dbReference type="InterPro" id="IPR028283">
    <property type="entry name" value="WASH-7_C"/>
</dbReference>
<comment type="caution">
    <text evidence="4">The sequence shown here is derived from an EMBL/GenBank/DDBJ whole genome shotgun (WGS) entry which is preliminary data.</text>
</comment>
<dbReference type="InterPro" id="IPR027307">
    <property type="entry name" value="WASH7"/>
</dbReference>
<feature type="domain" description="WASH complex subunit 7 C-terminal" evidence="3">
    <location>
        <begin position="896"/>
        <end position="1056"/>
    </location>
</feature>
<evidence type="ECO:0000259" key="1">
    <source>
        <dbReference type="Pfam" id="PF14744"/>
    </source>
</evidence>
<reference evidence="4 5" key="1">
    <citation type="submission" date="2023-08" db="EMBL/GenBank/DDBJ databases">
        <title>A Necator americanus chromosomal reference genome.</title>
        <authorList>
            <person name="Ilik V."/>
            <person name="Petrzelkova K.J."/>
            <person name="Pardy F."/>
            <person name="Fuh T."/>
            <person name="Niatou-Singa F.S."/>
            <person name="Gouil Q."/>
            <person name="Baker L."/>
            <person name="Ritchie M.E."/>
            <person name="Jex A.R."/>
            <person name="Gazzola D."/>
            <person name="Li H."/>
            <person name="Toshio Fujiwara R."/>
            <person name="Zhan B."/>
            <person name="Aroian R.V."/>
            <person name="Pafco B."/>
            <person name="Schwarz E.M."/>
        </authorList>
    </citation>
    <scope>NUCLEOTIDE SEQUENCE [LARGE SCALE GENOMIC DNA]</scope>
    <source>
        <strain evidence="4 5">Aroian</strain>
        <tissue evidence="4">Whole animal</tissue>
    </source>
</reference>
<evidence type="ECO:0000313" key="4">
    <source>
        <dbReference type="EMBL" id="KAK6734493.1"/>
    </source>
</evidence>
<accession>A0ABR1CAI0</accession>
<dbReference type="PANTHER" id="PTHR31409">
    <property type="entry name" value="WASH COMPLEX SUBUNIT 4"/>
    <property type="match status" value="1"/>
</dbReference>
<evidence type="ECO:0000313" key="5">
    <source>
        <dbReference type="Proteomes" id="UP001303046"/>
    </source>
</evidence>
<name>A0ABR1CAI0_NECAM</name>
<dbReference type="InterPro" id="IPR028191">
    <property type="entry name" value="WASH-4_N"/>
</dbReference>
<organism evidence="4 5">
    <name type="scientific">Necator americanus</name>
    <name type="common">Human hookworm</name>
    <dbReference type="NCBI Taxonomy" id="51031"/>
    <lineage>
        <taxon>Eukaryota</taxon>
        <taxon>Metazoa</taxon>
        <taxon>Ecdysozoa</taxon>
        <taxon>Nematoda</taxon>
        <taxon>Chromadorea</taxon>
        <taxon>Rhabditida</taxon>
        <taxon>Rhabditina</taxon>
        <taxon>Rhabditomorpha</taxon>
        <taxon>Strongyloidea</taxon>
        <taxon>Ancylostomatidae</taxon>
        <taxon>Bunostominae</taxon>
        <taxon>Necator</taxon>
    </lineage>
</organism>
<dbReference type="Pfam" id="PF14745">
    <property type="entry name" value="WASH-4_N"/>
    <property type="match status" value="1"/>
</dbReference>
<feature type="domain" description="WASH complex subunit 7 central" evidence="1">
    <location>
        <begin position="542"/>
        <end position="877"/>
    </location>
</feature>
<protein>
    <recommendedName>
        <fullName evidence="6">WASH complex subunit 7</fullName>
    </recommendedName>
</protein>
<dbReference type="InterPro" id="IPR028282">
    <property type="entry name" value="WASH-7_central"/>
</dbReference>
<dbReference type="EMBL" id="JAVFWL010000002">
    <property type="protein sequence ID" value="KAK6734493.1"/>
    <property type="molecule type" value="Genomic_DNA"/>
</dbReference>
<keyword evidence="5" id="KW-1185">Reference proteome</keyword>
<dbReference type="Pfam" id="PF14744">
    <property type="entry name" value="WASH-7_mid"/>
    <property type="match status" value="1"/>
</dbReference>
<dbReference type="Pfam" id="PF14746">
    <property type="entry name" value="WASH-7_C"/>
    <property type="match status" value="1"/>
</dbReference>
<feature type="domain" description="WASH complex subunit 4 N-terminal" evidence="2">
    <location>
        <begin position="20"/>
        <end position="541"/>
    </location>
</feature>
<sequence length="1063" mass="121992">MRDSLIMLYSIGRGQKGFLPYISLDLGASRSVDSLSCSDSPVVNKCCSTLATILSEIAEIRHDATEKFFPSLLLYESCESEVSDQCRPIRDMTEFFPVLLDLSRFLSRVTLLFRNLLLQIRSFHGLESSVLPGASERKLFRAWSGLGELLAILLQADKIIESRHAIRSDWNSYCRAIGTAQHNPAQFDVTADSLRSLIAAIATVEGQVMAGNGLRNCYEQSYGEIDDDKHFAARMRAIIVEMYNHWEKAAEGDMPDKHRLMVIISLFVFFHLHFPTKDTKLPKLIWKSHKKIVAFHLVGDILWIPCEFLMREVPSIVDVVDKKSIQFIRHVRETFYVEHCDAMLEEAISKISAAEEWQLKMRAEDRGTESRDAASSLVVAEMMLKGARIAGVMGDLLRNVLNSQVGAIRMSKAKAYKMFSVVENIKAISQTFADCRRMLFECSQMACQQWRCHSLDLIERARLSARDSGDTHRASAFHIAIQCLLGSESRLRICVCGTALEIGQYKEAMRRIDSSQLDALLSRLETFCRIDSIIERVTDCSFLIFHRDLLTIYWDTILDRIPVRQSMTRFTLAISDCIRFVEKSKRSKQMECFRDGMVESVKKGFLLPLCAAIENDLRVLSHQHLVVDERDKSPHEKLDFYKKIMSEPEIRLHGLVFNISDFVTCNLQKLFYDLTAVTLHDRHAYRKMAMLAKQRYGLDLIDGMLPNCSTGQSLDVVEVMRSLAQFVTNFNYCLNQQLFIEKTSPNRSLRVLTAEHMADSLRTHGLGVLNTSVNITYQFLRSKFTIFNQFLRDEHIHAHLQKDIRYFQENLESLKKLYPPRRAEQFNLAFSQIATQEEEPTYMDRFRILITQMGNALGFVRSMSSAASVVASQMKSYDTVEDEIVIPDTDGDTPLQTLKELLSDLRDQANKNRDFTKMLVDVFRTAFIDNSKFSHLMDFYVAVPALTVNYVEHMLVCRDRLKKRAQLHKQTTFTDDGFTMGLAYILTVLNLWPQFSTLNWFRSIAKKCAADYEALTEELKSSKDPRNVHLKAARLQAFEREFKLLSYTFQSARVFFSIDDDVE</sequence>